<dbReference type="RefSeq" id="WP_021286936.1">
    <property type="nucleotide sequence ID" value="NZ_AUPZ01000004.1"/>
</dbReference>
<accession>T0L2K8</accession>
<dbReference type="AlphaFoldDB" id="T0L2K8"/>
<keyword evidence="2" id="KW-1185">Reference proteome</keyword>
<protein>
    <recommendedName>
        <fullName evidence="3">GGDEF domain-containing protein</fullName>
    </recommendedName>
</protein>
<organism evidence="1 2">
    <name type="scientific">Sulfurimonas hongkongensis</name>
    <dbReference type="NCBI Taxonomy" id="1172190"/>
    <lineage>
        <taxon>Bacteria</taxon>
        <taxon>Pseudomonadati</taxon>
        <taxon>Campylobacterota</taxon>
        <taxon>Epsilonproteobacteria</taxon>
        <taxon>Campylobacterales</taxon>
        <taxon>Sulfurimonadaceae</taxon>
        <taxon>Sulfurimonas</taxon>
    </lineage>
</organism>
<evidence type="ECO:0000313" key="2">
    <source>
        <dbReference type="Proteomes" id="UP000015520"/>
    </source>
</evidence>
<reference evidence="1 2" key="1">
    <citation type="submission" date="2013-07" db="EMBL/GenBank/DDBJ databases">
        <title>Sulfurimonas hongkongensis AST-10 Genome Sequencing.</title>
        <authorList>
            <person name="Cai L."/>
            <person name="Zhang T."/>
        </authorList>
    </citation>
    <scope>NUCLEOTIDE SEQUENCE [LARGE SCALE GENOMIC DNA]</scope>
    <source>
        <strain evidence="1 2">AST-10</strain>
    </source>
</reference>
<dbReference type="EMBL" id="AUPZ01000004">
    <property type="protein sequence ID" value="EQB40063.1"/>
    <property type="molecule type" value="Genomic_DNA"/>
</dbReference>
<dbReference type="eggNOG" id="COG3706">
    <property type="taxonomic scope" value="Bacteria"/>
</dbReference>
<proteinExistence type="predicted"/>
<evidence type="ECO:0000313" key="1">
    <source>
        <dbReference type="EMBL" id="EQB40063.1"/>
    </source>
</evidence>
<dbReference type="Proteomes" id="UP000015520">
    <property type="component" value="Unassembled WGS sequence"/>
</dbReference>
<dbReference type="PATRIC" id="fig|1172190.3.peg.643"/>
<dbReference type="OrthoDB" id="5332664at2"/>
<comment type="caution">
    <text evidence="1">The sequence shown here is derived from an EMBL/GenBank/DDBJ whole genome shotgun (WGS) entry which is preliminary data.</text>
</comment>
<sequence>MFHLYYKTAASKQISDVAKSFDFCEALDISKIDKVKYADVYLVEIQKIEKTLLLRIKKLLNNKKNSLIYFFIDESPNLALFQLAFILSVKNIFTPKSETSKVISEIKADIFLKKTTAQNEQREHTSVDFIKNRIYFIEVLKEKLLKKPLSTGTCSIITLNIENMSTLSKFWSEYEIEMAIGDLLLQIKLDIDERTLLAQYSDKFYIALFEGLDFEATKQKANAIQKHILAYTSKEKIKPIVSLHVFDVNDFELNDALKIISDIAKEKISSKDIETQKIHRVINLDSELDDEKVIDILLQTTFTNKTPIKLLNIYKGLCINNPSMIIKKTQEEIYVSFEQLQGTVMNFEKKTVIQSASFTKDIEADVKLIDLKKRVALLKNFRFVDGSAISRKNSRVTSSQRTPISVVNNKGSLSGEILDISMHSIAIKTRTSKQAQELNSTDVELKFTLPIRSSEDGYMKLKLDAKVILVKCSEKYCKLVVELKETQSHESILMEYVYDRQKEIISELKKQNIMRN</sequence>
<evidence type="ECO:0008006" key="3">
    <source>
        <dbReference type="Google" id="ProtNLM"/>
    </source>
</evidence>
<dbReference type="STRING" id="1172190.M947_03310"/>
<name>T0L2K8_9BACT</name>
<gene>
    <name evidence="1" type="ORF">M947_03310</name>
</gene>